<evidence type="ECO:0000256" key="2">
    <source>
        <dbReference type="SAM" id="SignalP"/>
    </source>
</evidence>
<dbReference type="RefSeq" id="WP_141007153.1">
    <property type="nucleotide sequence ID" value="NZ_BAAAOR010000033.1"/>
</dbReference>
<keyword evidence="5" id="KW-1185">Reference proteome</keyword>
<feature type="region of interest" description="Disordered" evidence="1">
    <location>
        <begin position="20"/>
        <end position="54"/>
    </location>
</feature>
<dbReference type="EMBL" id="BAAAOR010000033">
    <property type="protein sequence ID" value="GAA1537982.1"/>
    <property type="molecule type" value="Genomic_DNA"/>
</dbReference>
<organism evidence="4 5">
    <name type="scientific">Nocardioides humi</name>
    <dbReference type="NCBI Taxonomy" id="449461"/>
    <lineage>
        <taxon>Bacteria</taxon>
        <taxon>Bacillati</taxon>
        <taxon>Actinomycetota</taxon>
        <taxon>Actinomycetes</taxon>
        <taxon>Propionibacteriales</taxon>
        <taxon>Nocardioidaceae</taxon>
        <taxon>Nocardioides</taxon>
    </lineage>
</organism>
<name>A0ABN2BDV2_9ACTN</name>
<evidence type="ECO:0000259" key="3">
    <source>
        <dbReference type="Pfam" id="PF04389"/>
    </source>
</evidence>
<sequence length="313" mass="32448">MAARATTSLVVLAALAAGCSDEPGPPRPAAPTSSPASSSAPAPSVPSPAPRPATFDATTAYAAVEHLAGRIGPRLATDRSFRRAADWAAGRLADAGYDVRRQRFAVPAGESWGVSVDAGRSQNVIAEPPGFDPARPHLVVGAHLDTVAVSPGAEDNASGVGVVLALAGTDLQARLPVVLVLFGAEEPRGPGDDDHHYGSRHYVARLDEKARRAVRGMLALDRVGVGTVVPVGSATAEPPTALVRAARRAGVEHVAETGQRSSDHWSFVRAGLPGLRIGSTPYAGYHNARDLPGLVDPEQLDRVGRVVLAWLRG</sequence>
<proteinExistence type="predicted"/>
<dbReference type="SUPFAM" id="SSF53187">
    <property type="entry name" value="Zn-dependent exopeptidases"/>
    <property type="match status" value="1"/>
</dbReference>
<evidence type="ECO:0000256" key="1">
    <source>
        <dbReference type="SAM" id="MobiDB-lite"/>
    </source>
</evidence>
<reference evidence="4 5" key="1">
    <citation type="journal article" date="2019" name="Int. J. Syst. Evol. Microbiol.">
        <title>The Global Catalogue of Microorganisms (GCM) 10K type strain sequencing project: providing services to taxonomists for standard genome sequencing and annotation.</title>
        <authorList>
            <consortium name="The Broad Institute Genomics Platform"/>
            <consortium name="The Broad Institute Genome Sequencing Center for Infectious Disease"/>
            <person name="Wu L."/>
            <person name="Ma J."/>
        </authorList>
    </citation>
    <scope>NUCLEOTIDE SEQUENCE [LARGE SCALE GENOMIC DNA]</scope>
    <source>
        <strain evidence="4 5">JCM 14942</strain>
    </source>
</reference>
<dbReference type="Pfam" id="PF04389">
    <property type="entry name" value="Peptidase_M28"/>
    <property type="match status" value="1"/>
</dbReference>
<evidence type="ECO:0000313" key="4">
    <source>
        <dbReference type="EMBL" id="GAA1537982.1"/>
    </source>
</evidence>
<dbReference type="Gene3D" id="3.40.630.10">
    <property type="entry name" value="Zn peptidases"/>
    <property type="match status" value="1"/>
</dbReference>
<feature type="compositionally biased region" description="Low complexity" evidence="1">
    <location>
        <begin position="30"/>
        <end position="42"/>
    </location>
</feature>
<evidence type="ECO:0000313" key="5">
    <source>
        <dbReference type="Proteomes" id="UP001500842"/>
    </source>
</evidence>
<feature type="signal peptide" evidence="2">
    <location>
        <begin position="1"/>
        <end position="16"/>
    </location>
</feature>
<dbReference type="PANTHER" id="PTHR12147">
    <property type="entry name" value="METALLOPEPTIDASE M28 FAMILY MEMBER"/>
    <property type="match status" value="1"/>
</dbReference>
<keyword evidence="2" id="KW-0732">Signal</keyword>
<protein>
    <recommendedName>
        <fullName evidence="3">Peptidase M28 domain-containing protein</fullName>
    </recommendedName>
</protein>
<accession>A0ABN2BDV2</accession>
<feature type="domain" description="Peptidase M28" evidence="3">
    <location>
        <begin position="123"/>
        <end position="310"/>
    </location>
</feature>
<dbReference type="PROSITE" id="PS51257">
    <property type="entry name" value="PROKAR_LIPOPROTEIN"/>
    <property type="match status" value="1"/>
</dbReference>
<dbReference type="Proteomes" id="UP001500842">
    <property type="component" value="Unassembled WGS sequence"/>
</dbReference>
<gene>
    <name evidence="4" type="ORF">GCM10009788_45720</name>
</gene>
<dbReference type="InterPro" id="IPR007484">
    <property type="entry name" value="Peptidase_M28"/>
</dbReference>
<dbReference type="PANTHER" id="PTHR12147:SF26">
    <property type="entry name" value="PEPTIDASE M28 DOMAIN-CONTAINING PROTEIN"/>
    <property type="match status" value="1"/>
</dbReference>
<feature type="chain" id="PRO_5045158663" description="Peptidase M28 domain-containing protein" evidence="2">
    <location>
        <begin position="17"/>
        <end position="313"/>
    </location>
</feature>
<comment type="caution">
    <text evidence="4">The sequence shown here is derived from an EMBL/GenBank/DDBJ whole genome shotgun (WGS) entry which is preliminary data.</text>
</comment>
<dbReference type="InterPro" id="IPR045175">
    <property type="entry name" value="M28_fam"/>
</dbReference>